<dbReference type="Gramene" id="OMERI06G08300.1">
    <property type="protein sequence ID" value="OMERI06G08300.1"/>
    <property type="gene ID" value="OMERI06G08300"/>
</dbReference>
<accession>A0A0E0DYS2</accession>
<dbReference type="AlphaFoldDB" id="A0A0E0DYS2"/>
<evidence type="ECO:0000313" key="2">
    <source>
        <dbReference type="EnsemblPlants" id="OMERI06G08300.1"/>
    </source>
</evidence>
<reference evidence="2" key="2">
    <citation type="submission" date="2018-05" db="EMBL/GenBank/DDBJ databases">
        <title>OmerRS3 (Oryza meridionalis Reference Sequence Version 3).</title>
        <authorList>
            <person name="Zhang J."/>
            <person name="Kudrna D."/>
            <person name="Lee S."/>
            <person name="Talag J."/>
            <person name="Welchert J."/>
            <person name="Wing R.A."/>
        </authorList>
    </citation>
    <scope>NUCLEOTIDE SEQUENCE [LARGE SCALE GENOMIC DNA]</scope>
    <source>
        <strain evidence="2">cv. OR44</strain>
    </source>
</reference>
<reference evidence="2" key="1">
    <citation type="submission" date="2015-04" db="UniProtKB">
        <authorList>
            <consortium name="EnsemblPlants"/>
        </authorList>
    </citation>
    <scope>IDENTIFICATION</scope>
</reference>
<keyword evidence="3" id="KW-1185">Reference proteome</keyword>
<dbReference type="EnsemblPlants" id="OMERI06G08300.1">
    <property type="protein sequence ID" value="OMERI06G08300.1"/>
    <property type="gene ID" value="OMERI06G08300"/>
</dbReference>
<sequence>MASLGLAPSHTVVPISFRRIPDRSTPSSATTTTTSPRSTISAGSTKRRRERKRIDGPASGPKGISV</sequence>
<proteinExistence type="predicted"/>
<dbReference type="Proteomes" id="UP000008021">
    <property type="component" value="Chromosome 6"/>
</dbReference>
<name>A0A0E0DYS2_9ORYZ</name>
<protein>
    <submittedName>
        <fullName evidence="2">Uncharacterized protein</fullName>
    </submittedName>
</protein>
<organism evidence="2">
    <name type="scientific">Oryza meridionalis</name>
    <dbReference type="NCBI Taxonomy" id="40149"/>
    <lineage>
        <taxon>Eukaryota</taxon>
        <taxon>Viridiplantae</taxon>
        <taxon>Streptophyta</taxon>
        <taxon>Embryophyta</taxon>
        <taxon>Tracheophyta</taxon>
        <taxon>Spermatophyta</taxon>
        <taxon>Magnoliopsida</taxon>
        <taxon>Liliopsida</taxon>
        <taxon>Poales</taxon>
        <taxon>Poaceae</taxon>
        <taxon>BOP clade</taxon>
        <taxon>Oryzoideae</taxon>
        <taxon>Oryzeae</taxon>
        <taxon>Oryzinae</taxon>
        <taxon>Oryza</taxon>
    </lineage>
</organism>
<feature type="region of interest" description="Disordered" evidence="1">
    <location>
        <begin position="1"/>
        <end position="66"/>
    </location>
</feature>
<evidence type="ECO:0000313" key="3">
    <source>
        <dbReference type="Proteomes" id="UP000008021"/>
    </source>
</evidence>
<feature type="compositionally biased region" description="Low complexity" evidence="1">
    <location>
        <begin position="23"/>
        <end position="42"/>
    </location>
</feature>
<evidence type="ECO:0000256" key="1">
    <source>
        <dbReference type="SAM" id="MobiDB-lite"/>
    </source>
</evidence>
<dbReference type="HOGENOM" id="CLU_2835513_0_0_1"/>